<evidence type="ECO:0000313" key="2">
    <source>
        <dbReference type="Proteomes" id="UP000291269"/>
    </source>
</evidence>
<organism evidence="1 2">
    <name type="scientific">Candidatus Borkfalkia ceftriaxoniphila</name>
    <dbReference type="NCBI Taxonomy" id="2508949"/>
    <lineage>
        <taxon>Bacteria</taxon>
        <taxon>Bacillati</taxon>
        <taxon>Bacillota</taxon>
        <taxon>Clostridia</taxon>
        <taxon>Christensenellales</taxon>
        <taxon>Christensenellaceae</taxon>
        <taxon>Candidatus Borkfalkia</taxon>
    </lineage>
</organism>
<evidence type="ECO:0008006" key="3">
    <source>
        <dbReference type="Google" id="ProtNLM"/>
    </source>
</evidence>
<name>A0A4Q2K9J4_9FIRM</name>
<dbReference type="Proteomes" id="UP000291269">
    <property type="component" value="Unassembled WGS sequence"/>
</dbReference>
<protein>
    <recommendedName>
        <fullName evidence="3">FCP1 homology domain-containing protein</fullName>
    </recommendedName>
</protein>
<reference evidence="1 2" key="1">
    <citation type="journal article" date="2019" name="Gut">
        <title>Antibiotics-induced monodominance of a novel gut bacterial order.</title>
        <authorList>
            <person name="Hildebrand F."/>
            <person name="Moitinho-Silva L."/>
            <person name="Blasche S."/>
            <person name="Jahn M.T."/>
            <person name="Gossmann T.I."/>
            <person name="Heuerta-Cepas J."/>
            <person name="Hercog R."/>
            <person name="Luetge M."/>
            <person name="Bahram M."/>
            <person name="Pryszlak A."/>
            <person name="Alves R.J."/>
            <person name="Waszak S.M."/>
            <person name="Zhu A."/>
            <person name="Ye L."/>
            <person name="Costea P.I."/>
            <person name="Aalvink S."/>
            <person name="Belzer C."/>
            <person name="Forslund S.K."/>
            <person name="Sunagawa S."/>
            <person name="Hentschel U."/>
            <person name="Merten C."/>
            <person name="Patil K.R."/>
            <person name="Benes V."/>
            <person name="Bork P."/>
        </authorList>
    </citation>
    <scope>NUCLEOTIDE SEQUENCE [LARGE SCALE GENOMIC DNA]</scope>
    <source>
        <strain evidence="1 2">HDS1380</strain>
    </source>
</reference>
<gene>
    <name evidence="1" type="ORF">ESZ91_02600</name>
</gene>
<dbReference type="RefSeq" id="WP_129223837.1">
    <property type="nucleotide sequence ID" value="NZ_SDOZ01000002.1"/>
</dbReference>
<dbReference type="EMBL" id="SDOZ01000002">
    <property type="protein sequence ID" value="RXZ61294.1"/>
    <property type="molecule type" value="Genomic_DNA"/>
</dbReference>
<proteinExistence type="predicted"/>
<accession>A0A4Q2K9J4</accession>
<dbReference type="AlphaFoldDB" id="A0A4Q2K9J4"/>
<keyword evidence="2" id="KW-1185">Reference proteome</keyword>
<sequence>MKALFLDIDGVVCLHNEATGLNWGKGNDDFFDADCCRRLKEIIDITGCKIVLSSSWRLFPESIRLMFKQFKPYGITREDFLGKTPSLQDRGDEILAYIKKHPQIEKFVALDDEEYNSYAFPYGRLLLTKEESGITEMIKNKCIQMLI</sequence>
<evidence type="ECO:0000313" key="1">
    <source>
        <dbReference type="EMBL" id="RXZ61294.1"/>
    </source>
</evidence>
<comment type="caution">
    <text evidence="1">The sequence shown here is derived from an EMBL/GenBank/DDBJ whole genome shotgun (WGS) entry which is preliminary data.</text>
</comment>
<dbReference type="Pfam" id="PF18143">
    <property type="entry name" value="HAD_SAK_2"/>
    <property type="match status" value="1"/>
</dbReference>
<dbReference type="OrthoDB" id="5519656at2"/>